<keyword evidence="1" id="KW-0812">Transmembrane</keyword>
<evidence type="ECO:0000313" key="3">
    <source>
        <dbReference type="Proteomes" id="UP001595867"/>
    </source>
</evidence>
<gene>
    <name evidence="2" type="ORF">ACFO0C_45675</name>
</gene>
<evidence type="ECO:0000313" key="2">
    <source>
        <dbReference type="EMBL" id="MFC4072268.1"/>
    </source>
</evidence>
<sequence length="142" mass="16051">MKAYTWGMFGRWFLVWISIYEGAQLLGLTLVLLHRAGTEHLAEAFDYVGYLLLLVYLVQGLIAVPLIWVFGRRRRRTGFRVLSILLLIVLWMPLTVYSAPPLVAAWLCATLAVAVAIRQPVPAYYGPTRLHSSQLPAQRRAA</sequence>
<proteinExistence type="predicted"/>
<evidence type="ECO:0008006" key="4">
    <source>
        <dbReference type="Google" id="ProtNLM"/>
    </source>
</evidence>
<keyword evidence="3" id="KW-1185">Reference proteome</keyword>
<dbReference type="EMBL" id="JBHSBL010000033">
    <property type="protein sequence ID" value="MFC4072268.1"/>
    <property type="molecule type" value="Genomic_DNA"/>
</dbReference>
<dbReference type="RefSeq" id="WP_378073150.1">
    <property type="nucleotide sequence ID" value="NZ_JBHSBL010000033.1"/>
</dbReference>
<accession>A0ABV8JCP0</accession>
<feature type="transmembrane region" description="Helical" evidence="1">
    <location>
        <begin position="103"/>
        <end position="121"/>
    </location>
</feature>
<feature type="transmembrane region" description="Helical" evidence="1">
    <location>
        <begin position="12"/>
        <end position="35"/>
    </location>
</feature>
<evidence type="ECO:0000256" key="1">
    <source>
        <dbReference type="SAM" id="Phobius"/>
    </source>
</evidence>
<organism evidence="2 3">
    <name type="scientific">Actinoplanes subglobosus</name>
    <dbReference type="NCBI Taxonomy" id="1547892"/>
    <lineage>
        <taxon>Bacteria</taxon>
        <taxon>Bacillati</taxon>
        <taxon>Actinomycetota</taxon>
        <taxon>Actinomycetes</taxon>
        <taxon>Micromonosporales</taxon>
        <taxon>Micromonosporaceae</taxon>
        <taxon>Actinoplanes</taxon>
    </lineage>
</organism>
<comment type="caution">
    <text evidence="2">The sequence shown here is derived from an EMBL/GenBank/DDBJ whole genome shotgun (WGS) entry which is preliminary data.</text>
</comment>
<reference evidence="3" key="1">
    <citation type="journal article" date="2019" name="Int. J. Syst. Evol. Microbiol.">
        <title>The Global Catalogue of Microorganisms (GCM) 10K type strain sequencing project: providing services to taxonomists for standard genome sequencing and annotation.</title>
        <authorList>
            <consortium name="The Broad Institute Genomics Platform"/>
            <consortium name="The Broad Institute Genome Sequencing Center for Infectious Disease"/>
            <person name="Wu L."/>
            <person name="Ma J."/>
        </authorList>
    </citation>
    <scope>NUCLEOTIDE SEQUENCE [LARGE SCALE GENOMIC DNA]</scope>
    <source>
        <strain evidence="3">TBRC 5832</strain>
    </source>
</reference>
<keyword evidence="1" id="KW-0472">Membrane</keyword>
<keyword evidence="1" id="KW-1133">Transmembrane helix</keyword>
<feature type="transmembrane region" description="Helical" evidence="1">
    <location>
        <begin position="47"/>
        <end position="70"/>
    </location>
</feature>
<dbReference type="Proteomes" id="UP001595867">
    <property type="component" value="Unassembled WGS sequence"/>
</dbReference>
<name>A0ABV8JCP0_9ACTN</name>
<protein>
    <recommendedName>
        <fullName evidence="4">Integral membrane protein</fullName>
    </recommendedName>
</protein>
<feature type="transmembrane region" description="Helical" evidence="1">
    <location>
        <begin position="77"/>
        <end position="97"/>
    </location>
</feature>